<protein>
    <recommendedName>
        <fullName evidence="3">Type VI secretion protein</fullName>
    </recommendedName>
</protein>
<proteinExistence type="predicted"/>
<keyword evidence="1" id="KW-0812">Transmembrane</keyword>
<accession>A0A222ZDL5</accession>
<reference evidence="2" key="2">
    <citation type="submission" date="2019-05" db="EMBL/GenBank/DDBJ databases">
        <authorList>
            <person name="Shi L."/>
            <person name="Feng J."/>
            <person name="Zhang D."/>
            <person name="Zhou D."/>
        </authorList>
    </citation>
    <scope>NUCLEOTIDE SEQUENCE</scope>
    <source>
        <strain evidence="2">505108</strain>
        <plasmid evidence="2">p505108-T6SS</plasmid>
    </source>
</reference>
<feature type="transmembrane region" description="Helical" evidence="1">
    <location>
        <begin position="20"/>
        <end position="39"/>
    </location>
</feature>
<geneLocation type="plasmid" evidence="2">
    <name>p505108-T6SS</name>
</geneLocation>
<dbReference type="AlphaFoldDB" id="A0A222ZDL5"/>
<evidence type="ECO:0000256" key="1">
    <source>
        <dbReference type="SAM" id="Phobius"/>
    </source>
</evidence>
<evidence type="ECO:0000313" key="2">
    <source>
        <dbReference type="EMBL" id="ASR82227.1"/>
    </source>
</evidence>
<dbReference type="EMBL" id="KY978630">
    <property type="protein sequence ID" value="ASR82227.1"/>
    <property type="molecule type" value="Genomic_DNA"/>
</dbReference>
<keyword evidence="1" id="KW-1133">Transmembrane helix</keyword>
<keyword evidence="2" id="KW-0614">Plasmid</keyword>
<evidence type="ECO:0008006" key="3">
    <source>
        <dbReference type="Google" id="ProtNLM"/>
    </source>
</evidence>
<name>A0A222ZDL5_CROSK</name>
<dbReference type="RefSeq" id="WP_176686722.1">
    <property type="nucleotide sequence ID" value="NZ_CABMLV010000002.1"/>
</dbReference>
<sequence>MSWERKNAVVTELPPAPSLYRWLCTGVLAFIVGALLFVLHASSKINVLSAINIWAVSFLPIIAWLLIFFVRCYLRLREVKQHLFLQKEAQYSQQQWTQWAERYVAILASAVMLPDHFSARDFGTERVQQYGLSRRLVFPVGKKRDDISTLRLLIGAVENELRDVSAKLPLQITIVSDCPCDRLTDDFFTVWHEYLTQPITPENLRITASLSFSAVEERLKKAELAAELILVMQLSGEENYSDGLAALLLASDDVVRNCGMPYPTSGYPGKGRRQ</sequence>
<reference evidence="2" key="1">
    <citation type="journal article" date="2018" name="Virulence">
        <title>Co-occurrence of 3 different resistance plasmids in a multi-drug resistant Cronobacter sakazakii isolate causing neonatal infections.</title>
        <authorList>
            <person name="Shi L."/>
            <person name="Liang Q."/>
            <person name="Zhan Z."/>
            <person name="Feng J."/>
            <person name="Zhao Y."/>
            <person name="Chen Y."/>
            <person name="Huang M."/>
            <person name="Tong Y."/>
            <person name="Wu W."/>
            <person name="Chen W."/>
            <person name="Li X."/>
            <person name="Yin Z."/>
            <person name="Wang J."/>
            <person name="Zhou D."/>
        </authorList>
    </citation>
    <scope>NUCLEOTIDE SEQUENCE</scope>
    <source>
        <strain evidence="2">505108</strain>
        <plasmid evidence="2">p505108-T6SS</plasmid>
    </source>
</reference>
<feature type="transmembrane region" description="Helical" evidence="1">
    <location>
        <begin position="51"/>
        <end position="70"/>
    </location>
</feature>
<organism evidence="2">
    <name type="scientific">Cronobacter sakazakii</name>
    <name type="common">Enterobacter sakazakii</name>
    <dbReference type="NCBI Taxonomy" id="28141"/>
    <lineage>
        <taxon>Bacteria</taxon>
        <taxon>Pseudomonadati</taxon>
        <taxon>Pseudomonadota</taxon>
        <taxon>Gammaproteobacteria</taxon>
        <taxon>Enterobacterales</taxon>
        <taxon>Enterobacteriaceae</taxon>
        <taxon>Cronobacter</taxon>
    </lineage>
</organism>
<keyword evidence="1" id="KW-0472">Membrane</keyword>